<dbReference type="PANTHER" id="PTHR13847:SF287">
    <property type="entry name" value="FAD-DEPENDENT OXIDOREDUCTASE DOMAIN-CONTAINING PROTEIN 1"/>
    <property type="match status" value="1"/>
</dbReference>
<accession>A0ABZ0VIK7</accession>
<reference evidence="3 4" key="1">
    <citation type="submission" date="2023-11" db="EMBL/GenBank/DDBJ databases">
        <authorList>
            <person name="Panchal A.K."/>
            <person name="Meaney J.S."/>
            <person name="Karas B.J."/>
            <person name="diCenzo G.C."/>
        </authorList>
    </citation>
    <scope>NUCLEOTIDE SEQUENCE [LARGE SCALE GENOMIC DNA]</scope>
    <source>
        <strain evidence="3 4">NZP2235</strain>
    </source>
</reference>
<evidence type="ECO:0000256" key="1">
    <source>
        <dbReference type="ARBA" id="ARBA00023002"/>
    </source>
</evidence>
<evidence type="ECO:0000313" key="4">
    <source>
        <dbReference type="Proteomes" id="UP001322481"/>
    </source>
</evidence>
<feature type="domain" description="FAD dependent oxidoreductase" evidence="2">
    <location>
        <begin position="3"/>
        <end position="347"/>
    </location>
</feature>
<dbReference type="PANTHER" id="PTHR13847">
    <property type="entry name" value="SARCOSINE DEHYDROGENASE-RELATED"/>
    <property type="match status" value="1"/>
</dbReference>
<proteinExistence type="predicted"/>
<protein>
    <submittedName>
        <fullName evidence="3">FAD-binding oxidoreductase</fullName>
        <ecNumber evidence="3">1.-.-.-</ecNumber>
    </submittedName>
</protein>
<name>A0ABZ0VIK7_9HYPH</name>
<keyword evidence="1 3" id="KW-0560">Oxidoreductase</keyword>
<organism evidence="3 4">
    <name type="scientific">Mesorhizobium huakuii</name>
    <dbReference type="NCBI Taxonomy" id="28104"/>
    <lineage>
        <taxon>Bacteria</taxon>
        <taxon>Pseudomonadati</taxon>
        <taxon>Pseudomonadota</taxon>
        <taxon>Alphaproteobacteria</taxon>
        <taxon>Hyphomicrobiales</taxon>
        <taxon>Phyllobacteriaceae</taxon>
        <taxon>Mesorhizobium</taxon>
    </lineage>
</organism>
<gene>
    <name evidence="3" type="ORF">U0R22_001385</name>
</gene>
<dbReference type="SUPFAM" id="SSF51905">
    <property type="entry name" value="FAD/NAD(P)-binding domain"/>
    <property type="match status" value="1"/>
</dbReference>
<dbReference type="Pfam" id="PF01266">
    <property type="entry name" value="DAO"/>
    <property type="match status" value="1"/>
</dbReference>
<dbReference type="RefSeq" id="WP_322417944.1">
    <property type="nucleotide sequence ID" value="NZ_CP139858.1"/>
</dbReference>
<dbReference type="EC" id="1.-.-.-" evidence="3"/>
<keyword evidence="4" id="KW-1185">Reference proteome</keyword>
<dbReference type="InterPro" id="IPR036188">
    <property type="entry name" value="FAD/NAD-bd_sf"/>
</dbReference>
<dbReference type="InterPro" id="IPR006076">
    <property type="entry name" value="FAD-dep_OxRdtase"/>
</dbReference>
<evidence type="ECO:0000313" key="3">
    <source>
        <dbReference type="EMBL" id="WQB97265.1"/>
    </source>
</evidence>
<dbReference type="Gene3D" id="3.50.50.60">
    <property type="entry name" value="FAD/NAD(P)-binding domain"/>
    <property type="match status" value="1"/>
</dbReference>
<dbReference type="Gene3D" id="3.30.9.10">
    <property type="entry name" value="D-Amino Acid Oxidase, subunit A, domain 2"/>
    <property type="match status" value="1"/>
</dbReference>
<dbReference type="GO" id="GO:0016491">
    <property type="term" value="F:oxidoreductase activity"/>
    <property type="evidence" value="ECO:0007669"/>
    <property type="project" value="UniProtKB-KW"/>
</dbReference>
<sequence>MQDVLIIGGGIAGASAAFFLAHGRQVTVLEAEAHCGVHTTGRSAALFSEGYGNAAIRGFTRASRQFFLEPPHGFCDVPLLTPRGAMLIGTDEQRPRLEALFAETARESATAMEWLDPDASRSVIPILRPDYKASSFLDRSAMDIDVDALHQGFLRGARRQGAQVVTNARVEAIERVGGTWIVTTPVGVFDAPVLVDAAGAWADQVAVMAGVAPLGLVPKRRTAMLVETPPGINANGWPGVIDVDEMFYFKPSSGKLLLSPADETPSEPCDAQPEEIDIAIAVDRVQHAADLPVTHVSRSWAGLRSFFADKTPAVGWDTRVEGFFWLAGQGGYGIQTAPALGQLTASLVIGSDLPKPFLGEGADPALLSPARFHATTSLNDG</sequence>
<dbReference type="EMBL" id="CP139858">
    <property type="protein sequence ID" value="WQB97265.1"/>
    <property type="molecule type" value="Genomic_DNA"/>
</dbReference>
<dbReference type="Proteomes" id="UP001322481">
    <property type="component" value="Chromosome"/>
</dbReference>
<evidence type="ECO:0000259" key="2">
    <source>
        <dbReference type="Pfam" id="PF01266"/>
    </source>
</evidence>